<feature type="compositionally biased region" description="Polar residues" evidence="1">
    <location>
        <begin position="316"/>
        <end position="328"/>
    </location>
</feature>
<dbReference type="Proteomes" id="UP000663873">
    <property type="component" value="Unassembled WGS sequence"/>
</dbReference>
<sequence>MANINKAFRLIMKKKFRCGRLVINKNGEVKKLELIQGGGTRDCNLTHVDIGFDELHDIIRDVFFKGKSNFKSELYDFQQKKLDTNRYPTFVEYVLKNGLKFNNTLLYLCTQQDNDFSADSSSPEKRKKPSQAKQTPTRVENRIPLAEADSSTSPVLIKIEDISQSNQISTNEFIPPRNHIAENLESFSSMPFSSYSFEKTLNEFVNYLRQLINQYNHEHLFVQLFEHMCTIRGLSSINLDRLKQQAQSIDENQKQIYNEILDKIDQSSRSFKALIELNKVKISHIDQHSIIMNTFTQFHRNFNTLHDQWKNHVSNKRQSTSLDSTTHGINPKLTTSSPSSSSRPSTEQHCRKQARALSPSPQRLSSQQHSEYNTRKQARIHSPLPPPPPPPPPPPQTSSSSRNYLDASYRNQVQAQSPSPRGPSSRYHSENHSKNPAHVSSSLSRNPSENDFRTQLSSPRKSSSRYHSETNTQTQKRTLLPTPCETSSSRYHSESYSKNQAHVSLPSRNHSGNDSRTQTRTQQPSPRKSSSRNYSETNSHKQTRSRSPRKSSSRNHSQTNFREQAHGQSSSSSYRHHSESKHRTQVRSPPLHQSTSRISLEDDTDRKRTLFQDILKSLDYVLDVLHRLRFTAFISLVKSIVDEIKACRSALKLSDYRSVHAAEQIIISIERHLANRMRDEDHRASPHGVDQSLQHAFNNTLDSIRDLLNSLTAYQSQTHKNKQPKKTRWSSPNIPSSVEIKNVDIKPMIDSNQDDSKIEDDLSSEASHSSLGDEVLMEVARDAYEKRPNRHK</sequence>
<feature type="region of interest" description="Disordered" evidence="1">
    <location>
        <begin position="313"/>
        <end position="602"/>
    </location>
</feature>
<name>A0A819YBK3_9BILA</name>
<evidence type="ECO:0000313" key="2">
    <source>
        <dbReference type="EMBL" id="CAF4150461.1"/>
    </source>
</evidence>
<dbReference type="SUPFAM" id="SSF101447">
    <property type="entry name" value="Formin homology 2 domain (FH2 domain)"/>
    <property type="match status" value="1"/>
</dbReference>
<protein>
    <submittedName>
        <fullName evidence="2">Uncharacterized protein</fullName>
    </submittedName>
</protein>
<dbReference type="EMBL" id="CAJOBP010000255">
    <property type="protein sequence ID" value="CAF4150461.1"/>
    <property type="molecule type" value="Genomic_DNA"/>
</dbReference>
<feature type="region of interest" description="Disordered" evidence="1">
    <location>
        <begin position="716"/>
        <end position="792"/>
    </location>
</feature>
<feature type="compositionally biased region" description="Basic residues" evidence="1">
    <location>
        <begin position="541"/>
        <end position="553"/>
    </location>
</feature>
<reference evidence="2" key="1">
    <citation type="submission" date="2021-02" db="EMBL/GenBank/DDBJ databases">
        <authorList>
            <person name="Nowell W R."/>
        </authorList>
    </citation>
    <scope>NUCLEOTIDE SEQUENCE</scope>
</reference>
<dbReference type="AlphaFoldDB" id="A0A819YBK3"/>
<organism evidence="2 3">
    <name type="scientific">Rotaria socialis</name>
    <dbReference type="NCBI Taxonomy" id="392032"/>
    <lineage>
        <taxon>Eukaryota</taxon>
        <taxon>Metazoa</taxon>
        <taxon>Spiralia</taxon>
        <taxon>Gnathifera</taxon>
        <taxon>Rotifera</taxon>
        <taxon>Eurotatoria</taxon>
        <taxon>Bdelloidea</taxon>
        <taxon>Philodinida</taxon>
        <taxon>Philodinidae</taxon>
        <taxon>Rotaria</taxon>
    </lineage>
</organism>
<accession>A0A819YBK3</accession>
<feature type="compositionally biased region" description="Basic residues" evidence="1">
    <location>
        <begin position="574"/>
        <end position="585"/>
    </location>
</feature>
<feature type="compositionally biased region" description="Low complexity" evidence="1">
    <location>
        <begin position="487"/>
        <end position="497"/>
    </location>
</feature>
<feature type="compositionally biased region" description="Pro residues" evidence="1">
    <location>
        <begin position="383"/>
        <end position="396"/>
    </location>
</feature>
<feature type="compositionally biased region" description="Basic residues" evidence="1">
    <location>
        <begin position="719"/>
        <end position="728"/>
    </location>
</feature>
<keyword evidence="3" id="KW-1185">Reference proteome</keyword>
<evidence type="ECO:0000256" key="1">
    <source>
        <dbReference type="SAM" id="MobiDB-lite"/>
    </source>
</evidence>
<gene>
    <name evidence="2" type="ORF">UJA718_LOCUS3437</name>
</gene>
<feature type="compositionally biased region" description="Low complexity" evidence="1">
    <location>
        <begin position="357"/>
        <end position="370"/>
    </location>
</feature>
<evidence type="ECO:0000313" key="3">
    <source>
        <dbReference type="Proteomes" id="UP000663873"/>
    </source>
</evidence>
<feature type="compositionally biased region" description="Polar residues" evidence="1">
    <location>
        <begin position="397"/>
        <end position="419"/>
    </location>
</feature>
<feature type="compositionally biased region" description="Low complexity" evidence="1">
    <location>
        <begin position="334"/>
        <end position="345"/>
    </location>
</feature>
<feature type="compositionally biased region" description="Polar residues" evidence="1">
    <location>
        <begin position="498"/>
        <end position="537"/>
    </location>
</feature>
<feature type="region of interest" description="Disordered" evidence="1">
    <location>
        <begin position="117"/>
        <end position="145"/>
    </location>
</feature>
<feature type="compositionally biased region" description="Polar residues" evidence="1">
    <location>
        <begin position="438"/>
        <end position="449"/>
    </location>
</feature>
<feature type="compositionally biased region" description="Basic and acidic residues" evidence="1">
    <location>
        <begin position="779"/>
        <end position="792"/>
    </location>
</feature>
<proteinExistence type="predicted"/>
<comment type="caution">
    <text evidence="2">The sequence shown here is derived from an EMBL/GenBank/DDBJ whole genome shotgun (WGS) entry which is preliminary data.</text>
</comment>